<dbReference type="PANTHER" id="PTHR11215:SF1">
    <property type="entry name" value="MYG1 EXONUCLEASE"/>
    <property type="match status" value="1"/>
</dbReference>
<evidence type="ECO:0000256" key="1">
    <source>
        <dbReference type="ARBA" id="ARBA00010105"/>
    </source>
</evidence>
<dbReference type="PANTHER" id="PTHR11215">
    <property type="entry name" value="METAL DEPENDENT HYDROLASE - RELATED"/>
    <property type="match status" value="1"/>
</dbReference>
<organism evidence="2 3">
    <name type="scientific">Clostridium aestuarii</name>
    <dbReference type="NCBI Taxonomy" id="338193"/>
    <lineage>
        <taxon>Bacteria</taxon>
        <taxon>Bacillati</taxon>
        <taxon>Bacillota</taxon>
        <taxon>Clostridia</taxon>
        <taxon>Eubacteriales</taxon>
        <taxon>Clostridiaceae</taxon>
        <taxon>Clostridium</taxon>
    </lineage>
</organism>
<dbReference type="InterPro" id="IPR003226">
    <property type="entry name" value="MYG1_exonuclease"/>
</dbReference>
<evidence type="ECO:0000313" key="3">
    <source>
        <dbReference type="Proteomes" id="UP001078443"/>
    </source>
</evidence>
<dbReference type="Pfam" id="PF03690">
    <property type="entry name" value="MYG1_exonuc"/>
    <property type="match status" value="1"/>
</dbReference>
<protein>
    <submittedName>
        <fullName evidence="2">MYG1 family protein</fullName>
    </submittedName>
</protein>
<comment type="caution">
    <text evidence="2">The sequence shown here is derived from an EMBL/GenBank/DDBJ whole genome shotgun (WGS) entry which is preliminary data.</text>
</comment>
<accession>A0ABT4CXV9</accession>
<sequence>MEKQFKRIGTHDGKFHADEVMATAILNEIFITELTRTRDKKILDGLDIVYDVNGGELDHHGIDKVLREDGIPYSSCGLVWNKFGRDVISFKDQALNEEEIDDVFKFIDRNLIEGIDALDNGIWIDKSEVPLMNISSILSGFNPVWYEKNNENKNFNKAVEFAASILNNKINFKISVLKAKEKVIKAYETREIPQVVILDTYCPYIEALKETDKDEEILFVIFKTKTNYLIQTVRGKDGEDRKKLPKAWLGKRDEELAKVTGVSDAIFCHTGRFIAAASSLEGIKKLAQIAIDECHEPYKHENIIAKIIKSVRKLFVRK</sequence>
<evidence type="ECO:0000313" key="2">
    <source>
        <dbReference type="EMBL" id="MCY6483838.1"/>
    </source>
</evidence>
<dbReference type="EMBL" id="JAPQER010000002">
    <property type="protein sequence ID" value="MCY6483838.1"/>
    <property type="molecule type" value="Genomic_DNA"/>
</dbReference>
<proteinExistence type="inferred from homology"/>
<comment type="similarity">
    <text evidence="1">Belongs to the MYG1 family.</text>
</comment>
<keyword evidence="3" id="KW-1185">Reference proteome</keyword>
<dbReference type="Proteomes" id="UP001078443">
    <property type="component" value="Unassembled WGS sequence"/>
</dbReference>
<reference evidence="2" key="1">
    <citation type="submission" date="2022-12" db="EMBL/GenBank/DDBJ databases">
        <authorList>
            <person name="Wang J."/>
        </authorList>
    </citation>
    <scope>NUCLEOTIDE SEQUENCE</scope>
    <source>
        <strain evidence="2">HY-45-18</strain>
    </source>
</reference>
<name>A0ABT4CXV9_9CLOT</name>
<gene>
    <name evidence="2" type="ORF">OW763_05680</name>
</gene>
<dbReference type="RefSeq" id="WP_268040113.1">
    <property type="nucleotide sequence ID" value="NZ_JAPQER010000002.1"/>
</dbReference>